<dbReference type="NCBIfam" id="TIGR00231">
    <property type="entry name" value="small_GTP"/>
    <property type="match status" value="1"/>
</dbReference>
<protein>
    <recommendedName>
        <fullName evidence="5">Ras-related protein Rab-1A</fullName>
    </recommendedName>
</protein>
<evidence type="ECO:0000256" key="2">
    <source>
        <dbReference type="ARBA" id="ARBA00023134"/>
    </source>
</evidence>
<sequence length="206" mass="23181">MSNTDSEYDYIFKLVLIGDQGVGKSCLLLRFAEDSFRKLAGTIGLDFKIRTIELDRKIIKLQIWDTAGGERFRAITPSTFRGAHGIILVYDTTREKTLNNVKQWLQEVERYASENVTKLLVGSKCDLIEEKDVDSQTAKEYADSQNITFIETSAMDATNVDQAFMTMAAEIMHRIGPPSGTNEPNAGFKINRTPVEQPSDSVCYYC</sequence>
<dbReference type="SMART" id="SM00175">
    <property type="entry name" value="RAB"/>
    <property type="match status" value="1"/>
</dbReference>
<dbReference type="GO" id="GO:0005525">
    <property type="term" value="F:GTP binding"/>
    <property type="evidence" value="ECO:0007669"/>
    <property type="project" value="UniProtKB-KW"/>
</dbReference>
<dbReference type="InterPro" id="IPR005225">
    <property type="entry name" value="Small_GTP-bd"/>
</dbReference>
<evidence type="ECO:0000256" key="1">
    <source>
        <dbReference type="ARBA" id="ARBA00022741"/>
    </source>
</evidence>
<gene>
    <name evidence="3" type="ORF">MNOR_LOCUS11177</name>
</gene>
<dbReference type="InterPro" id="IPR050227">
    <property type="entry name" value="Rab"/>
</dbReference>
<dbReference type="SUPFAM" id="SSF52540">
    <property type="entry name" value="P-loop containing nucleoside triphosphate hydrolases"/>
    <property type="match status" value="1"/>
</dbReference>
<keyword evidence="2" id="KW-0342">GTP-binding</keyword>
<evidence type="ECO:0000313" key="4">
    <source>
        <dbReference type="Proteomes" id="UP001497623"/>
    </source>
</evidence>
<dbReference type="Gene3D" id="3.40.50.300">
    <property type="entry name" value="P-loop containing nucleotide triphosphate hydrolases"/>
    <property type="match status" value="1"/>
</dbReference>
<dbReference type="EMBL" id="CAXKWB010005824">
    <property type="protein sequence ID" value="CAL4080036.1"/>
    <property type="molecule type" value="Genomic_DNA"/>
</dbReference>
<keyword evidence="1" id="KW-0547">Nucleotide-binding</keyword>
<dbReference type="FunFam" id="3.40.50.300:FF:001447">
    <property type="entry name" value="Ras-related protein Rab-1B"/>
    <property type="match status" value="1"/>
</dbReference>
<dbReference type="InterPro" id="IPR027417">
    <property type="entry name" value="P-loop_NTPase"/>
</dbReference>
<dbReference type="PROSITE" id="PS51419">
    <property type="entry name" value="RAB"/>
    <property type="match status" value="1"/>
</dbReference>
<dbReference type="Pfam" id="PF00071">
    <property type="entry name" value="Ras"/>
    <property type="match status" value="1"/>
</dbReference>
<organism evidence="3 4">
    <name type="scientific">Meganyctiphanes norvegica</name>
    <name type="common">Northern krill</name>
    <name type="synonym">Thysanopoda norvegica</name>
    <dbReference type="NCBI Taxonomy" id="48144"/>
    <lineage>
        <taxon>Eukaryota</taxon>
        <taxon>Metazoa</taxon>
        <taxon>Ecdysozoa</taxon>
        <taxon>Arthropoda</taxon>
        <taxon>Crustacea</taxon>
        <taxon>Multicrustacea</taxon>
        <taxon>Malacostraca</taxon>
        <taxon>Eumalacostraca</taxon>
        <taxon>Eucarida</taxon>
        <taxon>Euphausiacea</taxon>
        <taxon>Euphausiidae</taxon>
        <taxon>Meganyctiphanes</taxon>
    </lineage>
</organism>
<dbReference type="Proteomes" id="UP001497623">
    <property type="component" value="Unassembled WGS sequence"/>
</dbReference>
<accession>A0AAV2QDD0</accession>
<dbReference type="SMART" id="SM00174">
    <property type="entry name" value="RHO"/>
    <property type="match status" value="1"/>
</dbReference>
<dbReference type="SMART" id="SM00173">
    <property type="entry name" value="RAS"/>
    <property type="match status" value="1"/>
</dbReference>
<dbReference type="PROSITE" id="PS51421">
    <property type="entry name" value="RAS"/>
    <property type="match status" value="1"/>
</dbReference>
<reference evidence="3 4" key="1">
    <citation type="submission" date="2024-05" db="EMBL/GenBank/DDBJ databases">
        <authorList>
            <person name="Wallberg A."/>
        </authorList>
    </citation>
    <scope>NUCLEOTIDE SEQUENCE [LARGE SCALE GENOMIC DNA]</scope>
</reference>
<dbReference type="PRINTS" id="PR00449">
    <property type="entry name" value="RASTRNSFRMNG"/>
</dbReference>
<evidence type="ECO:0000313" key="3">
    <source>
        <dbReference type="EMBL" id="CAL4080036.1"/>
    </source>
</evidence>
<proteinExistence type="predicted"/>
<comment type="caution">
    <text evidence="3">The sequence shown here is derived from an EMBL/GenBank/DDBJ whole genome shotgun (WGS) entry which is preliminary data.</text>
</comment>
<dbReference type="AlphaFoldDB" id="A0AAV2QDD0"/>
<dbReference type="PROSITE" id="PS51420">
    <property type="entry name" value="RHO"/>
    <property type="match status" value="1"/>
</dbReference>
<evidence type="ECO:0008006" key="5">
    <source>
        <dbReference type="Google" id="ProtNLM"/>
    </source>
</evidence>
<dbReference type="PANTHER" id="PTHR47977">
    <property type="entry name" value="RAS-RELATED PROTEIN RAB"/>
    <property type="match status" value="1"/>
</dbReference>
<dbReference type="InterPro" id="IPR001806">
    <property type="entry name" value="Small_GTPase"/>
</dbReference>
<dbReference type="SMART" id="SM00176">
    <property type="entry name" value="RAN"/>
    <property type="match status" value="1"/>
</dbReference>
<dbReference type="GO" id="GO:0003924">
    <property type="term" value="F:GTPase activity"/>
    <property type="evidence" value="ECO:0007669"/>
    <property type="project" value="InterPro"/>
</dbReference>
<name>A0AAV2QDD0_MEGNR</name>
<keyword evidence="4" id="KW-1185">Reference proteome</keyword>